<evidence type="ECO:0000313" key="5">
    <source>
        <dbReference type="EMBL" id="ACS80690.1"/>
    </source>
</evidence>
<proteinExistence type="inferred from homology"/>
<dbReference type="RefSeq" id="WP_015852506.1">
    <property type="nucleotide sequence ID" value="NC_012881.1"/>
</dbReference>
<dbReference type="eggNOG" id="COG0683">
    <property type="taxonomic scope" value="Bacteria"/>
</dbReference>
<evidence type="ECO:0000256" key="2">
    <source>
        <dbReference type="ARBA" id="ARBA00022729"/>
    </source>
</evidence>
<dbReference type="STRING" id="526222.Desal_2636"/>
<name>C6BYT3_MARSD</name>
<evidence type="ECO:0000313" key="6">
    <source>
        <dbReference type="Proteomes" id="UP000002601"/>
    </source>
</evidence>
<dbReference type="EMBL" id="CP001649">
    <property type="protein sequence ID" value="ACS80690.1"/>
    <property type="molecule type" value="Genomic_DNA"/>
</dbReference>
<evidence type="ECO:0000256" key="1">
    <source>
        <dbReference type="ARBA" id="ARBA00010062"/>
    </source>
</evidence>
<keyword evidence="5" id="KW-0675">Receptor</keyword>
<dbReference type="PANTHER" id="PTHR30483">
    <property type="entry name" value="LEUCINE-SPECIFIC-BINDING PROTEIN"/>
    <property type="match status" value="1"/>
</dbReference>
<sequence length="405" mass="43172">MRIFVLLLAMICIPTPAHAGEIVLGVMFGLRDSQAPTAQEALNGALLAVKKINKSKNEIKIRLEIEATAGETTGILNGANKLTKSKGIIAATGIIDDNAALTAGPAFQAVQLPFLCTGAQADALSHMGSNIFSLAVPDIRTGQLLAEFTTNTMQINNIMLIRSDLADSTARQADSYARRFKRNSGNIMADMRITEQDPDLSVINSKLQELAPPQPTNSTVENDTVGVSDFADSAAGITVQKRETEPAKPQVEAVVIFAPANIAAKILGQLQKSKQTYSILGGTSFDTVPMQQPMQDYPSTIYFAAQAAIDSEAQLVRSFTDSYKELFGNPPQTGYAALGFDSIMLLAATAQKHGASSTAVRNGLSQIKDFEGVSGTISFQGNGAEKPLYVMQYISGQKSMATMLK</sequence>
<feature type="chain" id="PRO_5002962956" evidence="3">
    <location>
        <begin position="20"/>
        <end position="405"/>
    </location>
</feature>
<gene>
    <name evidence="5" type="ordered locus">Desal_2636</name>
</gene>
<evidence type="ECO:0000259" key="4">
    <source>
        <dbReference type="Pfam" id="PF13458"/>
    </source>
</evidence>
<feature type="domain" description="Leucine-binding protein" evidence="4">
    <location>
        <begin position="23"/>
        <end position="396"/>
    </location>
</feature>
<feature type="signal peptide" evidence="3">
    <location>
        <begin position="1"/>
        <end position="19"/>
    </location>
</feature>
<keyword evidence="6" id="KW-1185">Reference proteome</keyword>
<dbReference type="KEGG" id="dsa:Desal_2636"/>
<dbReference type="InterPro" id="IPR051010">
    <property type="entry name" value="BCAA_transport"/>
</dbReference>
<keyword evidence="2 3" id="KW-0732">Signal</keyword>
<dbReference type="Pfam" id="PF13458">
    <property type="entry name" value="Peripla_BP_6"/>
    <property type="match status" value="1"/>
</dbReference>
<dbReference type="PANTHER" id="PTHR30483:SF6">
    <property type="entry name" value="PERIPLASMIC BINDING PROTEIN OF ABC TRANSPORTER FOR NATURAL AMINO ACIDS"/>
    <property type="match status" value="1"/>
</dbReference>
<reference evidence="5 6" key="1">
    <citation type="submission" date="2009-06" db="EMBL/GenBank/DDBJ databases">
        <title>Complete sequence of Desulfovibrio salexigens DSM 2638.</title>
        <authorList>
            <consortium name="US DOE Joint Genome Institute"/>
            <person name="Lucas S."/>
            <person name="Copeland A."/>
            <person name="Lapidus A."/>
            <person name="Glavina del Rio T."/>
            <person name="Tice H."/>
            <person name="Bruce D."/>
            <person name="Goodwin L."/>
            <person name="Pitluck S."/>
            <person name="Munk A.C."/>
            <person name="Brettin T."/>
            <person name="Detter J.C."/>
            <person name="Han C."/>
            <person name="Tapia R."/>
            <person name="Larimer F."/>
            <person name="Land M."/>
            <person name="Hauser L."/>
            <person name="Kyrpides N."/>
            <person name="Anderson I."/>
            <person name="Wall J.D."/>
            <person name="Arkin A.P."/>
            <person name="Dehal P."/>
            <person name="Chivian D."/>
            <person name="Giles B."/>
            <person name="Hazen T.C."/>
        </authorList>
    </citation>
    <scope>NUCLEOTIDE SEQUENCE [LARGE SCALE GENOMIC DNA]</scope>
    <source>
        <strain evidence="6">ATCC 14822 / DSM 2638 / NCIMB 8403 / VKM B-1763</strain>
    </source>
</reference>
<dbReference type="AlphaFoldDB" id="C6BYT3"/>
<dbReference type="InterPro" id="IPR028081">
    <property type="entry name" value="Leu-bd"/>
</dbReference>
<dbReference type="Gene3D" id="3.40.50.2300">
    <property type="match status" value="3"/>
</dbReference>
<dbReference type="Proteomes" id="UP000002601">
    <property type="component" value="Chromosome"/>
</dbReference>
<dbReference type="InterPro" id="IPR028082">
    <property type="entry name" value="Peripla_BP_I"/>
</dbReference>
<dbReference type="SUPFAM" id="SSF53822">
    <property type="entry name" value="Periplasmic binding protein-like I"/>
    <property type="match status" value="1"/>
</dbReference>
<evidence type="ECO:0000256" key="3">
    <source>
        <dbReference type="SAM" id="SignalP"/>
    </source>
</evidence>
<comment type="similarity">
    <text evidence="1">Belongs to the leucine-binding protein family.</text>
</comment>
<dbReference type="OrthoDB" id="9772589at2"/>
<organism evidence="5 6">
    <name type="scientific">Maridesulfovibrio salexigens (strain ATCC 14822 / DSM 2638 / NCIMB 8403 / VKM B-1763)</name>
    <name type="common">Desulfovibrio salexigens</name>
    <dbReference type="NCBI Taxonomy" id="526222"/>
    <lineage>
        <taxon>Bacteria</taxon>
        <taxon>Pseudomonadati</taxon>
        <taxon>Thermodesulfobacteriota</taxon>
        <taxon>Desulfovibrionia</taxon>
        <taxon>Desulfovibrionales</taxon>
        <taxon>Desulfovibrionaceae</taxon>
        <taxon>Maridesulfovibrio</taxon>
    </lineage>
</organism>
<dbReference type="HOGENOM" id="CLU_679211_0_0_7"/>
<accession>C6BYT3</accession>
<protein>
    <submittedName>
        <fullName evidence="5">Extracellular ligand-binding receptor</fullName>
    </submittedName>
</protein>